<dbReference type="Pfam" id="PF02714">
    <property type="entry name" value="RSN1_7TM"/>
    <property type="match status" value="1"/>
</dbReference>
<evidence type="ECO:0000256" key="5">
    <source>
        <dbReference type="ARBA" id="ARBA00022989"/>
    </source>
</evidence>
<evidence type="ECO:0000256" key="3">
    <source>
        <dbReference type="ARBA" id="ARBA00022448"/>
    </source>
</evidence>
<feature type="transmembrane region" description="Helical" evidence="9">
    <location>
        <begin position="670"/>
        <end position="692"/>
    </location>
</feature>
<gene>
    <name evidence="14" type="ORF">FMEXI_5018</name>
</gene>
<comment type="subcellular location">
    <subcellularLocation>
        <location evidence="1">Membrane</location>
        <topology evidence="1">Multi-pass membrane protein</topology>
    </subcellularLocation>
</comment>
<feature type="transmembrane region" description="Helical" evidence="9">
    <location>
        <begin position="698"/>
        <end position="715"/>
    </location>
</feature>
<feature type="region of interest" description="Disordered" evidence="8">
    <location>
        <begin position="1"/>
        <end position="24"/>
    </location>
</feature>
<feature type="compositionally biased region" description="Basic and acidic residues" evidence="8">
    <location>
        <begin position="1"/>
        <end position="20"/>
    </location>
</feature>
<feature type="coiled-coil region" evidence="7">
    <location>
        <begin position="342"/>
        <end position="369"/>
    </location>
</feature>
<keyword evidence="4 9" id="KW-0812">Transmembrane</keyword>
<evidence type="ECO:0000259" key="10">
    <source>
        <dbReference type="Pfam" id="PF02714"/>
    </source>
</evidence>
<dbReference type="AlphaFoldDB" id="A0A8H5J3W9"/>
<keyword evidence="3" id="KW-0813">Transport</keyword>
<evidence type="ECO:0000256" key="8">
    <source>
        <dbReference type="SAM" id="MobiDB-lite"/>
    </source>
</evidence>
<evidence type="ECO:0000259" key="12">
    <source>
        <dbReference type="Pfam" id="PF13967"/>
    </source>
</evidence>
<evidence type="ECO:0000256" key="9">
    <source>
        <dbReference type="SAM" id="Phobius"/>
    </source>
</evidence>
<evidence type="ECO:0000259" key="13">
    <source>
        <dbReference type="Pfam" id="PF14703"/>
    </source>
</evidence>
<feature type="transmembrane region" description="Helical" evidence="9">
    <location>
        <begin position="163"/>
        <end position="182"/>
    </location>
</feature>
<feature type="domain" description="CSC1/OSCA1-like 7TM region" evidence="10">
    <location>
        <begin position="426"/>
        <end position="688"/>
    </location>
</feature>
<comment type="caution">
    <text evidence="14">The sequence shown here is derived from an EMBL/GenBank/DDBJ whole genome shotgun (WGS) entry which is preliminary data.</text>
</comment>
<keyword evidence="7" id="KW-0175">Coiled coil</keyword>
<dbReference type="InterPro" id="IPR022257">
    <property type="entry name" value="PHM7_ext"/>
</dbReference>
<dbReference type="PANTHER" id="PTHR13018">
    <property type="entry name" value="PROBABLE MEMBRANE PROTEIN DUF221-RELATED"/>
    <property type="match status" value="1"/>
</dbReference>
<keyword evidence="6 9" id="KW-0472">Membrane</keyword>
<evidence type="ECO:0000313" key="14">
    <source>
        <dbReference type="EMBL" id="KAF5547692.1"/>
    </source>
</evidence>
<accession>A0A8H5J3W9</accession>
<comment type="similarity">
    <text evidence="2">Belongs to the CSC1 (TC 1.A.17) family.</text>
</comment>
<feature type="transmembrane region" description="Helical" evidence="9">
    <location>
        <begin position="120"/>
        <end position="143"/>
    </location>
</feature>
<feature type="domain" description="CSC1/OSCA1-like cytosolic" evidence="13">
    <location>
        <begin position="207"/>
        <end position="414"/>
    </location>
</feature>
<dbReference type="InterPro" id="IPR032880">
    <property type="entry name" value="CSC1/OSCA1-like_N"/>
</dbReference>
<dbReference type="EMBL" id="JAAOAM010000104">
    <property type="protein sequence ID" value="KAF5547692.1"/>
    <property type="molecule type" value="Genomic_DNA"/>
</dbReference>
<dbReference type="InterPro" id="IPR003864">
    <property type="entry name" value="CSC1/OSCA1-like_7TM"/>
</dbReference>
<keyword evidence="5 9" id="KW-1133">Transmembrane helix</keyword>
<dbReference type="Proteomes" id="UP000522262">
    <property type="component" value="Unassembled WGS sequence"/>
</dbReference>
<evidence type="ECO:0000256" key="6">
    <source>
        <dbReference type="ARBA" id="ARBA00023136"/>
    </source>
</evidence>
<proteinExistence type="inferred from homology"/>
<dbReference type="PANTHER" id="PTHR13018:SF53">
    <property type="entry name" value="DUF221 DOMAIN PROTEIN"/>
    <property type="match status" value="1"/>
</dbReference>
<evidence type="ECO:0000259" key="11">
    <source>
        <dbReference type="Pfam" id="PF12621"/>
    </source>
</evidence>
<name>A0A8H5J3W9_9HYPO</name>
<sequence length="894" mass="102390">MFELRSEGNDTRVGEGREGVRGGGGGTFRASLPALLRSPVGPLLIAAGPAIIYTILCLALFFILRRRIPRIYSPKRINPLYRSSTFGLPTGWISSFRAPDSYVIAKCSFDGFLFLRYLKVLSLICFVGMVLTWPVILPIHATGSDFPLLNSLTIMNLGNLDHLYAHVVISWVFTAFVLYILWRENLYYINLRHFFLSQSGYYERRTSRTILITSIPEHCLNEKVFQKLFGHSFVQCWIPRASRRLRKLVKKREKRAQQLQDEEVAQIKDGIRGRLSRRSSLPNFNWMRQRRSNEPDVEKVKLFQRSAPTTKDTNIQSEVVQTSRNEHSTYKFEMSSPAIRKTKSIRSDLHLLNQQIDRLRQEYQAGQGKHMNAAFIEFDSFANAQAAFQSIPQHQPLQMCRQVTGVKPGEIVWSSLRIKWWERLLREFVVAIVIGGCVIVWIMPIALVEFVTSAPMVGKVDGVSELPRLAVNAISGLGRALLMWILLEFVPFLMRLCAKLAGVPTLTAVEHFVHKRYIIFQALQIFLGPMIRTRPVTATRSFLDFRFLNEDVPKASNLYMSYILVRCLSAGATELIQLWQLFLNMVRRKRPGTPRTTYKRLYELDIVHWGSVYPVMTTIGVIGNYACIAPLVLAFALMGIGFVYMVYKYTLVHIYDTETLDTTGEFYPRAIMHILLGPYLAQAYLILLSLIYRAWGQFSLLVLLAIFTIFIHLSLRKAMNARIDNFSTLDYDIVSEKRQPGEDTAARGIDQYESSSNIATSIESLRNPTPSNFHKGFWNTKEKVKHRLCGSWFRTAAFEDFQHDVPPDHTEDEFMALYGSSCYQPPETWLPKPTLWLPEDGAISNCLEALDIEEPLTVSHDGAQVDEKGRVKFDLELAPFRDDLLIYRCLQLIL</sequence>
<evidence type="ECO:0000256" key="7">
    <source>
        <dbReference type="SAM" id="Coils"/>
    </source>
</evidence>
<feature type="transmembrane region" description="Helical" evidence="9">
    <location>
        <begin position="428"/>
        <end position="451"/>
    </location>
</feature>
<keyword evidence="15" id="KW-1185">Reference proteome</keyword>
<feature type="domain" description="CSC1/OSCA1-like N-terminal transmembrane" evidence="12">
    <location>
        <begin position="44"/>
        <end position="184"/>
    </location>
</feature>
<feature type="transmembrane region" description="Helical" evidence="9">
    <location>
        <begin position="628"/>
        <end position="649"/>
    </location>
</feature>
<organism evidence="14 15">
    <name type="scientific">Fusarium mexicanum</name>
    <dbReference type="NCBI Taxonomy" id="751941"/>
    <lineage>
        <taxon>Eukaryota</taxon>
        <taxon>Fungi</taxon>
        <taxon>Dikarya</taxon>
        <taxon>Ascomycota</taxon>
        <taxon>Pezizomycotina</taxon>
        <taxon>Sordariomycetes</taxon>
        <taxon>Hypocreomycetidae</taxon>
        <taxon>Hypocreales</taxon>
        <taxon>Nectriaceae</taxon>
        <taxon>Fusarium</taxon>
        <taxon>Fusarium fujikuroi species complex</taxon>
    </lineage>
</organism>
<evidence type="ECO:0000313" key="15">
    <source>
        <dbReference type="Proteomes" id="UP000522262"/>
    </source>
</evidence>
<feature type="transmembrane region" description="Helical" evidence="9">
    <location>
        <begin position="471"/>
        <end position="496"/>
    </location>
</feature>
<protein>
    <submittedName>
        <fullName evidence="14">Uncharacterized protein</fullName>
    </submittedName>
</protein>
<evidence type="ECO:0000256" key="1">
    <source>
        <dbReference type="ARBA" id="ARBA00004141"/>
    </source>
</evidence>
<dbReference type="Pfam" id="PF13967">
    <property type="entry name" value="RSN1_TM"/>
    <property type="match status" value="1"/>
</dbReference>
<evidence type="ECO:0000256" key="4">
    <source>
        <dbReference type="ARBA" id="ARBA00022692"/>
    </source>
</evidence>
<evidence type="ECO:0000256" key="2">
    <source>
        <dbReference type="ARBA" id="ARBA00007779"/>
    </source>
</evidence>
<dbReference type="Pfam" id="PF14703">
    <property type="entry name" value="PHM7_cyt"/>
    <property type="match status" value="1"/>
</dbReference>
<dbReference type="InterPro" id="IPR027815">
    <property type="entry name" value="CSC1/OSCA1-like_cyt"/>
</dbReference>
<dbReference type="InterPro" id="IPR045122">
    <property type="entry name" value="Csc1-like"/>
</dbReference>
<feature type="transmembrane region" description="Helical" evidence="9">
    <location>
        <begin position="43"/>
        <end position="64"/>
    </location>
</feature>
<reference evidence="14 15" key="1">
    <citation type="submission" date="2020-05" db="EMBL/GenBank/DDBJ databases">
        <title>Identification and distribution of gene clusters putatively required for synthesis of sphingolipid metabolism inhibitors in phylogenetically diverse species of the filamentous fungus Fusarium.</title>
        <authorList>
            <person name="Kim H.-S."/>
            <person name="Busman M."/>
            <person name="Brown D.W."/>
            <person name="Divon H."/>
            <person name="Uhlig S."/>
            <person name="Proctor R.H."/>
        </authorList>
    </citation>
    <scope>NUCLEOTIDE SEQUENCE [LARGE SCALE GENOMIC DNA]</scope>
    <source>
        <strain evidence="14 15">NRRL 53147</strain>
    </source>
</reference>
<dbReference type="GO" id="GO:0005886">
    <property type="term" value="C:plasma membrane"/>
    <property type="evidence" value="ECO:0007669"/>
    <property type="project" value="TreeGrafter"/>
</dbReference>
<dbReference type="GO" id="GO:0005227">
    <property type="term" value="F:calcium-activated cation channel activity"/>
    <property type="evidence" value="ECO:0007669"/>
    <property type="project" value="InterPro"/>
</dbReference>
<dbReference type="Pfam" id="PF12621">
    <property type="entry name" value="PHM7_ext"/>
    <property type="match status" value="1"/>
</dbReference>
<feature type="domain" description="10TM putative phosphate transporter extracellular tail" evidence="11">
    <location>
        <begin position="797"/>
        <end position="873"/>
    </location>
</feature>